<dbReference type="RefSeq" id="WP_185409836.1">
    <property type="nucleotide sequence ID" value="NZ_JAARRE010000005.1"/>
</dbReference>
<keyword evidence="2" id="KW-0812">Transmembrane</keyword>
<dbReference type="EMBL" id="JAARWN010000026">
    <property type="protein sequence ID" value="MBC1937850.1"/>
    <property type="molecule type" value="Genomic_DNA"/>
</dbReference>
<comment type="similarity">
    <text evidence="1">Belongs to the bacterial sugar transferase family.</text>
</comment>
<reference evidence="4 5" key="1">
    <citation type="submission" date="2020-03" db="EMBL/GenBank/DDBJ databases">
        <title>Soil Listeria distribution.</title>
        <authorList>
            <person name="Liao J."/>
            <person name="Wiedmann M."/>
        </authorList>
    </citation>
    <scope>NUCLEOTIDE SEQUENCE [LARGE SCALE GENOMIC DNA]</scope>
    <source>
        <strain evidence="4 5">FSL L7-0741</strain>
    </source>
</reference>
<feature type="domain" description="Bacterial sugar transferase" evidence="3">
    <location>
        <begin position="10"/>
        <end position="198"/>
    </location>
</feature>
<keyword evidence="2" id="KW-0472">Membrane</keyword>
<dbReference type="PANTHER" id="PTHR30576:SF10">
    <property type="entry name" value="SLL5057 PROTEIN"/>
    <property type="match status" value="1"/>
</dbReference>
<keyword evidence="2" id="KW-1133">Transmembrane helix</keyword>
<dbReference type="AlphaFoldDB" id="A0A7X0Y6E4"/>
<accession>A0A7X0Y6E4</accession>
<evidence type="ECO:0000256" key="2">
    <source>
        <dbReference type="SAM" id="Phobius"/>
    </source>
</evidence>
<keyword evidence="4" id="KW-0808">Transferase</keyword>
<evidence type="ECO:0000256" key="1">
    <source>
        <dbReference type="ARBA" id="ARBA00006464"/>
    </source>
</evidence>
<evidence type="ECO:0000259" key="3">
    <source>
        <dbReference type="Pfam" id="PF02397"/>
    </source>
</evidence>
<comment type="caution">
    <text evidence="4">The sequence shown here is derived from an EMBL/GenBank/DDBJ whole genome shotgun (WGS) entry which is preliminary data.</text>
</comment>
<dbReference type="PANTHER" id="PTHR30576">
    <property type="entry name" value="COLANIC BIOSYNTHESIS UDP-GLUCOSE LIPID CARRIER TRANSFERASE"/>
    <property type="match status" value="1"/>
</dbReference>
<gene>
    <name evidence="4" type="ORF">HCA69_15915</name>
</gene>
<organism evidence="4 5">
    <name type="scientific">Listeria grandensis</name>
    <dbReference type="NCBI Taxonomy" id="1494963"/>
    <lineage>
        <taxon>Bacteria</taxon>
        <taxon>Bacillati</taxon>
        <taxon>Bacillota</taxon>
        <taxon>Bacilli</taxon>
        <taxon>Bacillales</taxon>
        <taxon>Listeriaceae</taxon>
        <taxon>Listeria</taxon>
    </lineage>
</organism>
<feature type="transmembrane region" description="Helical" evidence="2">
    <location>
        <begin position="16"/>
        <end position="36"/>
    </location>
</feature>
<proteinExistence type="inferred from homology"/>
<sequence length="204" mass="23518">MKPNTYLKIKKKSDCVMSLLAFVLLSPILIIIMFVIKLSNVRAPVFFKQKRVGEDGHLFYMYKFRTMHVDAEAQLDHYLKQNEIEGAMFKLRNDPRVTKFGRILRKVSLDELPQLWNVIKGDMALVGPRPPLPREVAEYTPHDKKRLSIIPGCTGLWQVSGRNELSFQEMVELDLQYIQQVSFKLDAKIIGKTVLVILIPKGAY</sequence>
<evidence type="ECO:0000313" key="5">
    <source>
        <dbReference type="Proteomes" id="UP000535908"/>
    </source>
</evidence>
<name>A0A7X0Y6E4_9LIST</name>
<dbReference type="Proteomes" id="UP000535908">
    <property type="component" value="Unassembled WGS sequence"/>
</dbReference>
<dbReference type="InterPro" id="IPR003362">
    <property type="entry name" value="Bact_transf"/>
</dbReference>
<dbReference type="Pfam" id="PF02397">
    <property type="entry name" value="Bac_transf"/>
    <property type="match status" value="1"/>
</dbReference>
<dbReference type="GO" id="GO:0016780">
    <property type="term" value="F:phosphotransferase activity, for other substituted phosphate groups"/>
    <property type="evidence" value="ECO:0007669"/>
    <property type="project" value="TreeGrafter"/>
</dbReference>
<evidence type="ECO:0000313" key="4">
    <source>
        <dbReference type="EMBL" id="MBC1937850.1"/>
    </source>
</evidence>
<protein>
    <submittedName>
        <fullName evidence="4">Sugar transferase</fullName>
    </submittedName>
</protein>